<evidence type="ECO:0000256" key="2">
    <source>
        <dbReference type="SAM" id="MobiDB-lite"/>
    </source>
</evidence>
<sequence>MTATALVIGGTRFIGRHTVSELLDNGYDVTVFNRGNHENPFADHPDVAHVEGDRTEEGELRLAGERVAPDIVIDCVAYYPRDVRVATDIFADVDAYVYISSGASYGAKRIPKREDETRLRDCTTEQATDDSDATYGPRKAEGDRAIFAAAEDGVNAMAVRPPVVYGPHDYTERFDYWIDRVDTHDEVVVPGDGTNLWHLVYVEDVASALRIVAEEGEAGEAYNVGDGHAPVLGEWVDRIADACDTEVETVFAGPRELAAADLELTDFPLYIEYPHLLETAKIRELGWEPTPLAETVAATVEAHRDSDRTGRDNGPDREAEERVLSVLETF</sequence>
<dbReference type="Pfam" id="PF01370">
    <property type="entry name" value="Epimerase"/>
    <property type="match status" value="1"/>
</dbReference>
<dbReference type="RefSeq" id="WP_075937066.1">
    <property type="nucleotide sequence ID" value="NZ_BDJH01000002.1"/>
</dbReference>
<dbReference type="SUPFAM" id="SSF51735">
    <property type="entry name" value="NAD(P)-binding Rossmann-fold domains"/>
    <property type="match status" value="1"/>
</dbReference>
<evidence type="ECO:0000313" key="5">
    <source>
        <dbReference type="Proteomes" id="UP000270581"/>
    </source>
</evidence>
<dbReference type="EMBL" id="RJJC01000001">
    <property type="protein sequence ID" value="RNJ27013.1"/>
    <property type="molecule type" value="Genomic_DNA"/>
</dbReference>
<dbReference type="AlphaFoldDB" id="A0AAJ4R9I1"/>
<dbReference type="Gene3D" id="3.40.50.720">
    <property type="entry name" value="NAD(P)-binding Rossmann-like Domain"/>
    <property type="match status" value="1"/>
</dbReference>
<feature type="region of interest" description="Disordered" evidence="2">
    <location>
        <begin position="301"/>
        <end position="322"/>
    </location>
</feature>
<accession>A0AAJ4R9I1</accession>
<comment type="similarity">
    <text evidence="1">Belongs to the NAD(P)-dependent epimerase/dehydratase family.</text>
</comment>
<proteinExistence type="inferred from homology"/>
<protein>
    <submittedName>
        <fullName evidence="4">NAD-dependent epimerase/dehydratase family protein</fullName>
    </submittedName>
</protein>
<feature type="region of interest" description="Disordered" evidence="2">
    <location>
        <begin position="116"/>
        <end position="138"/>
    </location>
</feature>
<evidence type="ECO:0000313" key="4">
    <source>
        <dbReference type="EMBL" id="RNJ27013.1"/>
    </source>
</evidence>
<feature type="domain" description="NAD-dependent epimerase/dehydratase" evidence="3">
    <location>
        <begin position="5"/>
        <end position="225"/>
    </location>
</feature>
<dbReference type="Proteomes" id="UP000270581">
    <property type="component" value="Unassembled WGS sequence"/>
</dbReference>
<evidence type="ECO:0000259" key="3">
    <source>
        <dbReference type="Pfam" id="PF01370"/>
    </source>
</evidence>
<dbReference type="InterPro" id="IPR036291">
    <property type="entry name" value="NAD(P)-bd_dom_sf"/>
</dbReference>
<gene>
    <name evidence="4" type="ORF">Nmn1133_10180</name>
</gene>
<comment type="caution">
    <text evidence="4">The sequence shown here is derived from an EMBL/GenBank/DDBJ whole genome shotgun (WGS) entry which is preliminary data.</text>
</comment>
<dbReference type="PANTHER" id="PTHR43000">
    <property type="entry name" value="DTDP-D-GLUCOSE 4,6-DEHYDRATASE-RELATED"/>
    <property type="match status" value="1"/>
</dbReference>
<name>A0AAJ4R9I1_9EURY</name>
<keyword evidence="5" id="KW-1185">Reference proteome</keyword>
<organism evidence="4 5">
    <name type="scientific">Halosegnis longus</name>
    <dbReference type="NCBI Taxonomy" id="2216012"/>
    <lineage>
        <taxon>Archaea</taxon>
        <taxon>Methanobacteriati</taxon>
        <taxon>Methanobacteriota</taxon>
        <taxon>Stenosarchaea group</taxon>
        <taxon>Halobacteria</taxon>
        <taxon>Halobacteriales</taxon>
        <taxon>Natronomonadaceae</taxon>
        <taxon>Halosegnis</taxon>
    </lineage>
</organism>
<reference evidence="4 5" key="1">
    <citation type="submission" date="2018-11" db="EMBL/GenBank/DDBJ databases">
        <title>Genome sequences of Natronomonas sp. CBA1133.</title>
        <authorList>
            <person name="Roh S.W."/>
            <person name="Cha I.-T."/>
        </authorList>
    </citation>
    <scope>NUCLEOTIDE SEQUENCE [LARGE SCALE GENOMIC DNA]</scope>
    <source>
        <strain evidence="4 5">CBA1133</strain>
    </source>
</reference>
<evidence type="ECO:0000256" key="1">
    <source>
        <dbReference type="ARBA" id="ARBA00007637"/>
    </source>
</evidence>
<dbReference type="InterPro" id="IPR001509">
    <property type="entry name" value="Epimerase_deHydtase"/>
</dbReference>